<dbReference type="AlphaFoldDB" id="J1I782"/>
<dbReference type="PROSITE" id="PS51257">
    <property type="entry name" value="PROKAR_LIPOPROTEIN"/>
    <property type="match status" value="1"/>
</dbReference>
<evidence type="ECO:0000313" key="7">
    <source>
        <dbReference type="EMBL" id="EJF54283.1"/>
    </source>
</evidence>
<accession>J1I782</accession>
<dbReference type="InterPro" id="IPR046357">
    <property type="entry name" value="PPIase_dom_sf"/>
</dbReference>
<keyword evidence="3 4" id="KW-0413">Isomerase</keyword>
<evidence type="ECO:0000256" key="3">
    <source>
        <dbReference type="PROSITE-ProRule" id="PRU00277"/>
    </source>
</evidence>
<dbReference type="GO" id="GO:0003755">
    <property type="term" value="F:peptidyl-prolyl cis-trans isomerase activity"/>
    <property type="evidence" value="ECO:0007669"/>
    <property type="project" value="UniProtKB-UniRule"/>
</dbReference>
<evidence type="ECO:0000256" key="4">
    <source>
        <dbReference type="RuleBase" id="RU003915"/>
    </source>
</evidence>
<evidence type="ECO:0000256" key="2">
    <source>
        <dbReference type="ARBA" id="ARBA00023110"/>
    </source>
</evidence>
<reference evidence="8" key="1">
    <citation type="journal article" date="2012" name="Stand. Genomic Sci.">
        <title>Permanent draft genome sequence of the gliding predator Saprospira grandis strain Sa g1 (= HR1).</title>
        <authorList>
            <person name="Mavromatis K."/>
            <person name="Chertkov O."/>
            <person name="Lapidus A."/>
            <person name="Nolan M."/>
            <person name="Lucas S."/>
            <person name="Tice H."/>
            <person name="Del Rio T.G."/>
            <person name="Cheng J.F."/>
            <person name="Han C."/>
            <person name="Tapia R."/>
            <person name="Bruce D."/>
            <person name="Goodwin L.A."/>
            <person name="Pitluck S."/>
            <person name="Huntemann M."/>
            <person name="Liolios K."/>
            <person name="Pagani I."/>
            <person name="Ivanova N."/>
            <person name="Mikhailova N."/>
            <person name="Pati A."/>
            <person name="Chen A."/>
            <person name="Palaniappan K."/>
            <person name="Land M."/>
            <person name="Brambilla E.M."/>
            <person name="Rohde M."/>
            <person name="Spring S."/>
            <person name="Goker M."/>
            <person name="Detter J.C."/>
            <person name="Bristow J."/>
            <person name="Eisen J.A."/>
            <person name="Markowitz V."/>
            <person name="Hugenholtz P."/>
            <person name="Kyrpides N.C."/>
            <person name="Klenk H.P."/>
            <person name="Woyke T."/>
        </authorList>
    </citation>
    <scope>NUCLEOTIDE SEQUENCE [LARGE SCALE GENOMIC DNA]</scope>
    <source>
        <strain evidence="8">DSM 2844</strain>
    </source>
</reference>
<dbReference type="Proteomes" id="UP000005113">
    <property type="component" value="Unassembled WGS sequence"/>
</dbReference>
<proteinExistence type="inferred from homology"/>
<evidence type="ECO:0000259" key="6">
    <source>
        <dbReference type="PROSITE" id="PS50059"/>
    </source>
</evidence>
<comment type="similarity">
    <text evidence="4">Belongs to the FKBP-type PPIase family.</text>
</comment>
<dbReference type="RefSeq" id="WP_002660018.1">
    <property type="nucleotide sequence ID" value="NZ_JH719942.1"/>
</dbReference>
<name>J1I782_9BACT</name>
<dbReference type="EMBL" id="JH719942">
    <property type="protein sequence ID" value="EJF54283.1"/>
    <property type="molecule type" value="Genomic_DNA"/>
</dbReference>
<feature type="signal peptide" evidence="5">
    <location>
        <begin position="1"/>
        <end position="17"/>
    </location>
</feature>
<evidence type="ECO:0000256" key="5">
    <source>
        <dbReference type="SAM" id="SignalP"/>
    </source>
</evidence>
<organism evidence="7 8">
    <name type="scientific">Saprospira grandis DSM 2844</name>
    <dbReference type="NCBI Taxonomy" id="694433"/>
    <lineage>
        <taxon>Bacteria</taxon>
        <taxon>Pseudomonadati</taxon>
        <taxon>Bacteroidota</taxon>
        <taxon>Saprospiria</taxon>
        <taxon>Saprospirales</taxon>
        <taxon>Saprospiraceae</taxon>
        <taxon>Saprospira</taxon>
    </lineage>
</organism>
<keyword evidence="2 3" id="KW-0697">Rotamase</keyword>
<protein>
    <recommendedName>
        <fullName evidence="4">Peptidyl-prolyl cis-trans isomerase</fullName>
        <ecNumber evidence="4">5.2.1.8</ecNumber>
    </recommendedName>
</protein>
<feature type="chain" id="PRO_5003743105" description="Peptidyl-prolyl cis-trans isomerase" evidence="5">
    <location>
        <begin position="18"/>
        <end position="160"/>
    </location>
</feature>
<dbReference type="Pfam" id="PF00254">
    <property type="entry name" value="FKBP_C"/>
    <property type="match status" value="1"/>
</dbReference>
<dbReference type="Gene3D" id="3.10.50.40">
    <property type="match status" value="1"/>
</dbReference>
<dbReference type="SUPFAM" id="SSF54534">
    <property type="entry name" value="FKBP-like"/>
    <property type="match status" value="1"/>
</dbReference>
<sequence length="160" mass="18027">MNKILGITLLISSLLFAACEKASEERWINERNEIRSYLEQAGIDYYEDPEAGYFLYFLQEPDSLKDQPDISSTLELRYKGQIWQGATFYNSFDSSSADMLPLSGTIPGFQLASQKMYVGSQAVFILPSRLAYGEQGLAPDIPGHSILSFELSLEEVHVHF</sequence>
<evidence type="ECO:0000256" key="1">
    <source>
        <dbReference type="ARBA" id="ARBA00000971"/>
    </source>
</evidence>
<keyword evidence="5" id="KW-0732">Signal</keyword>
<dbReference type="EC" id="5.2.1.8" evidence="4"/>
<comment type="catalytic activity">
    <reaction evidence="1 3 4">
        <text>[protein]-peptidylproline (omega=180) = [protein]-peptidylproline (omega=0)</text>
        <dbReference type="Rhea" id="RHEA:16237"/>
        <dbReference type="Rhea" id="RHEA-COMP:10747"/>
        <dbReference type="Rhea" id="RHEA-COMP:10748"/>
        <dbReference type="ChEBI" id="CHEBI:83833"/>
        <dbReference type="ChEBI" id="CHEBI:83834"/>
        <dbReference type="EC" id="5.2.1.8"/>
    </reaction>
</comment>
<dbReference type="InterPro" id="IPR001179">
    <property type="entry name" value="PPIase_FKBP_dom"/>
</dbReference>
<gene>
    <name evidence="7" type="ORF">SapgrDRAFT_2627</name>
</gene>
<dbReference type="HOGENOM" id="CLU_1721063_0_0_10"/>
<dbReference type="PROSITE" id="PS50059">
    <property type="entry name" value="FKBP_PPIASE"/>
    <property type="match status" value="1"/>
</dbReference>
<evidence type="ECO:0000313" key="8">
    <source>
        <dbReference type="Proteomes" id="UP000005113"/>
    </source>
</evidence>
<feature type="domain" description="PPIase FKBP-type" evidence="6">
    <location>
        <begin position="71"/>
        <end position="157"/>
    </location>
</feature>